<dbReference type="EMBL" id="VDDA01000020">
    <property type="protein sequence ID" value="TNC08942.1"/>
    <property type="molecule type" value="Genomic_DNA"/>
</dbReference>
<evidence type="ECO:0000256" key="4">
    <source>
        <dbReference type="SAM" id="SignalP"/>
    </source>
</evidence>
<dbReference type="CDD" id="cd13688">
    <property type="entry name" value="PBP2_GltI_DEBP"/>
    <property type="match status" value="1"/>
</dbReference>
<evidence type="ECO:0000259" key="5">
    <source>
        <dbReference type="SMART" id="SM00062"/>
    </source>
</evidence>
<feature type="domain" description="Solute-binding protein family 3/N-terminal" evidence="5">
    <location>
        <begin position="37"/>
        <end position="270"/>
    </location>
</feature>
<dbReference type="PANTHER" id="PTHR30085:SF2">
    <property type="entry name" value="GLUTAMATE_ASPARTATE IMPORT SOLUTE-BINDING PROTEIN"/>
    <property type="match status" value="1"/>
</dbReference>
<dbReference type="AlphaFoldDB" id="A0A5C4LA04"/>
<dbReference type="SUPFAM" id="SSF53850">
    <property type="entry name" value="Periplasmic binding protein-like II"/>
    <property type="match status" value="1"/>
</dbReference>
<evidence type="ECO:0000313" key="6">
    <source>
        <dbReference type="EMBL" id="TNC08942.1"/>
    </source>
</evidence>
<accession>A0A5C4LA04</accession>
<evidence type="ECO:0000256" key="1">
    <source>
        <dbReference type="ARBA" id="ARBA00010333"/>
    </source>
</evidence>
<gene>
    <name evidence="6" type="ORF">FF100_28230</name>
</gene>
<evidence type="ECO:0000256" key="3">
    <source>
        <dbReference type="ARBA" id="ARBA00022729"/>
    </source>
</evidence>
<dbReference type="InterPro" id="IPR001638">
    <property type="entry name" value="Solute-binding_3/MltF_N"/>
</dbReference>
<dbReference type="OrthoDB" id="7240770at2"/>
<dbReference type="RefSeq" id="WP_139039087.1">
    <property type="nucleotide sequence ID" value="NZ_VDDA01000020.1"/>
</dbReference>
<dbReference type="Pfam" id="PF00497">
    <property type="entry name" value="SBP_bac_3"/>
    <property type="match status" value="1"/>
</dbReference>
<proteinExistence type="inferred from homology"/>
<protein>
    <submittedName>
        <fullName evidence="6">Amino acid ABC transporter substrate-binding protein</fullName>
    </submittedName>
</protein>
<comment type="similarity">
    <text evidence="1">Belongs to the bacterial solute-binding protein 3 family.</text>
</comment>
<keyword evidence="3 4" id="KW-0732">Signal</keyword>
<name>A0A5C4LA04_9HYPH</name>
<dbReference type="PANTHER" id="PTHR30085">
    <property type="entry name" value="AMINO ACID ABC TRANSPORTER PERMEASE"/>
    <property type="match status" value="1"/>
</dbReference>
<dbReference type="Gene3D" id="3.40.190.10">
    <property type="entry name" value="Periplasmic binding protein-like II"/>
    <property type="match status" value="2"/>
</dbReference>
<dbReference type="SMART" id="SM00062">
    <property type="entry name" value="PBPb"/>
    <property type="match status" value="1"/>
</dbReference>
<feature type="chain" id="PRO_5023003890" evidence="4">
    <location>
        <begin position="21"/>
        <end position="306"/>
    </location>
</feature>
<dbReference type="GO" id="GO:0030288">
    <property type="term" value="C:outer membrane-bounded periplasmic space"/>
    <property type="evidence" value="ECO:0007669"/>
    <property type="project" value="TreeGrafter"/>
</dbReference>
<comment type="caution">
    <text evidence="6">The sequence shown here is derived from an EMBL/GenBank/DDBJ whole genome shotgun (WGS) entry which is preliminary data.</text>
</comment>
<dbReference type="GO" id="GO:0005576">
    <property type="term" value="C:extracellular region"/>
    <property type="evidence" value="ECO:0007669"/>
    <property type="project" value="TreeGrafter"/>
</dbReference>
<dbReference type="Proteomes" id="UP000305267">
    <property type="component" value="Unassembled WGS sequence"/>
</dbReference>
<feature type="signal peptide" evidence="4">
    <location>
        <begin position="1"/>
        <end position="20"/>
    </location>
</feature>
<reference evidence="6 7" key="1">
    <citation type="submission" date="2019-06" db="EMBL/GenBank/DDBJ databases">
        <title>Genome of Methylobacterium sp. 17Sr1-39.</title>
        <authorList>
            <person name="Seo T."/>
        </authorList>
    </citation>
    <scope>NUCLEOTIDE SEQUENCE [LARGE SCALE GENOMIC DNA]</scope>
    <source>
        <strain evidence="6 7">17Sr1-39</strain>
    </source>
</reference>
<evidence type="ECO:0000256" key="2">
    <source>
        <dbReference type="ARBA" id="ARBA00022448"/>
    </source>
</evidence>
<sequence length="306" mass="33167">MRVHALLSALPLVVALLAPAAADELTGTLRKIKDSNRIVLGVRDSATPFSYIDDKAQIVGYTVDICQHIVGAVKARLGLPDLRVEMQTVISSTRIPLMANGSIDLECGTTTNNAERQKQVTFTNTHFLAATRFAARKSLNLSRIDDLRGKTVATVAGSTNVIQLNKINTERQLGMTIQAAKDPAEGFLLIESGRAAAFVTDDVQLSILIAQSKEPDAYGLSQEALSAPEPYGIMLRKDDAPFKALADAATADLYRSPRILEIYRRWFQSPVPPRGLNFAVPLSPELERAFAHPTSTPDPAAYAVKS</sequence>
<keyword evidence="2" id="KW-0813">Transport</keyword>
<organism evidence="6 7">
    <name type="scientific">Methylobacterium terricola</name>
    <dbReference type="NCBI Taxonomy" id="2583531"/>
    <lineage>
        <taxon>Bacteria</taxon>
        <taxon>Pseudomonadati</taxon>
        <taxon>Pseudomonadota</taxon>
        <taxon>Alphaproteobacteria</taxon>
        <taxon>Hyphomicrobiales</taxon>
        <taxon>Methylobacteriaceae</taxon>
        <taxon>Methylobacterium</taxon>
    </lineage>
</organism>
<dbReference type="GO" id="GO:0006865">
    <property type="term" value="P:amino acid transport"/>
    <property type="evidence" value="ECO:0007669"/>
    <property type="project" value="TreeGrafter"/>
</dbReference>
<dbReference type="InterPro" id="IPR051455">
    <property type="entry name" value="Bact_solute-bind_prot3"/>
</dbReference>
<evidence type="ECO:0000313" key="7">
    <source>
        <dbReference type="Proteomes" id="UP000305267"/>
    </source>
</evidence>
<keyword evidence="7" id="KW-1185">Reference proteome</keyword>